<gene>
    <name evidence="1" type="ORF">ARMGADRAFT_1030519</name>
</gene>
<dbReference type="InParanoid" id="A0A2H3DQG4"/>
<evidence type="ECO:0000313" key="1">
    <source>
        <dbReference type="EMBL" id="PBK93098.1"/>
    </source>
</evidence>
<dbReference type="EMBL" id="KZ293657">
    <property type="protein sequence ID" value="PBK93098.1"/>
    <property type="molecule type" value="Genomic_DNA"/>
</dbReference>
<name>A0A2H3DQG4_ARMGA</name>
<organism evidence="1 2">
    <name type="scientific">Armillaria gallica</name>
    <name type="common">Bulbous honey fungus</name>
    <name type="synonym">Armillaria bulbosa</name>
    <dbReference type="NCBI Taxonomy" id="47427"/>
    <lineage>
        <taxon>Eukaryota</taxon>
        <taxon>Fungi</taxon>
        <taxon>Dikarya</taxon>
        <taxon>Basidiomycota</taxon>
        <taxon>Agaricomycotina</taxon>
        <taxon>Agaricomycetes</taxon>
        <taxon>Agaricomycetidae</taxon>
        <taxon>Agaricales</taxon>
        <taxon>Marasmiineae</taxon>
        <taxon>Physalacriaceae</taxon>
        <taxon>Armillaria</taxon>
    </lineage>
</organism>
<protein>
    <submittedName>
        <fullName evidence="1">Uncharacterized protein</fullName>
    </submittedName>
</protein>
<evidence type="ECO:0000313" key="2">
    <source>
        <dbReference type="Proteomes" id="UP000217790"/>
    </source>
</evidence>
<reference evidence="2" key="1">
    <citation type="journal article" date="2017" name="Nat. Ecol. Evol.">
        <title>Genome expansion and lineage-specific genetic innovations in the forest pathogenic fungi Armillaria.</title>
        <authorList>
            <person name="Sipos G."/>
            <person name="Prasanna A.N."/>
            <person name="Walter M.C."/>
            <person name="O'Connor E."/>
            <person name="Balint B."/>
            <person name="Krizsan K."/>
            <person name="Kiss B."/>
            <person name="Hess J."/>
            <person name="Varga T."/>
            <person name="Slot J."/>
            <person name="Riley R."/>
            <person name="Boka B."/>
            <person name="Rigling D."/>
            <person name="Barry K."/>
            <person name="Lee J."/>
            <person name="Mihaltcheva S."/>
            <person name="LaButti K."/>
            <person name="Lipzen A."/>
            <person name="Waldron R."/>
            <person name="Moloney N.M."/>
            <person name="Sperisen C."/>
            <person name="Kredics L."/>
            <person name="Vagvoelgyi C."/>
            <person name="Patrignani A."/>
            <person name="Fitzpatrick D."/>
            <person name="Nagy I."/>
            <person name="Doyle S."/>
            <person name="Anderson J.B."/>
            <person name="Grigoriev I.V."/>
            <person name="Gueldener U."/>
            <person name="Muensterkoetter M."/>
            <person name="Nagy L.G."/>
        </authorList>
    </citation>
    <scope>NUCLEOTIDE SEQUENCE [LARGE SCALE GENOMIC DNA]</scope>
    <source>
        <strain evidence="2">Ar21-2</strain>
    </source>
</reference>
<dbReference type="Proteomes" id="UP000217790">
    <property type="component" value="Unassembled WGS sequence"/>
</dbReference>
<dbReference type="OrthoDB" id="2998079at2759"/>
<keyword evidence="2" id="KW-1185">Reference proteome</keyword>
<dbReference type="AlphaFoldDB" id="A0A2H3DQG4"/>
<proteinExistence type="predicted"/>
<sequence>MRSLLDMRATSHPSLVPLNGHAKLNDDVSSVTKKRKSSGWFVVTDDQQSIYNTQSQRHFEVMNMETRAYRLLSRHQLDNLAPMHYGTFTMPDESWGAVILSDVGEAFHCYSWDESGMNAEEWPNFLETRGCSSFQGTSSPRS</sequence>
<accession>A0A2H3DQG4</accession>